<dbReference type="AlphaFoldDB" id="A0A238L5T6"/>
<evidence type="ECO:0000256" key="2">
    <source>
        <dbReference type="ARBA" id="ARBA00022679"/>
    </source>
</evidence>
<keyword evidence="3" id="KW-0812">Transmembrane</keyword>
<organism evidence="4 5">
    <name type="scientific">Pelagimonas varians</name>
    <dbReference type="NCBI Taxonomy" id="696760"/>
    <lineage>
        <taxon>Bacteria</taxon>
        <taxon>Pseudomonadati</taxon>
        <taxon>Pseudomonadota</taxon>
        <taxon>Alphaproteobacteria</taxon>
        <taxon>Rhodobacterales</taxon>
        <taxon>Roseobacteraceae</taxon>
        <taxon>Pelagimonas</taxon>
    </lineage>
</organism>
<accession>A0A238L5T6</accession>
<comment type="similarity">
    <text evidence="1">Belongs to the transferase hexapeptide repeat family.</text>
</comment>
<evidence type="ECO:0000256" key="1">
    <source>
        <dbReference type="ARBA" id="ARBA00007274"/>
    </source>
</evidence>
<keyword evidence="3" id="KW-0472">Membrane</keyword>
<keyword evidence="5" id="KW-1185">Reference proteome</keyword>
<sequence length="192" mass="20608">MNTPHIDIEANRAARKYSRKELLGRVLWSLASLLFRFSPRLAWGWRNMLLRLFKARIGRNVRIFPTVRIIIPWTLTIDDGATVGDHAILYALGPMKIGASATVSQGAHLCGGSHDFRDPAFPLWRAPLTVESEAWIAADAFVGPGVTIGRGAVLGARAVAMKNIPANAVAAGNPAHIVGTRSPSAPASNVKG</sequence>
<dbReference type="InterPro" id="IPR011004">
    <property type="entry name" value="Trimer_LpxA-like_sf"/>
</dbReference>
<proteinExistence type="inferred from homology"/>
<dbReference type="RefSeq" id="WP_097807008.1">
    <property type="nucleotide sequence ID" value="NZ_CBDIHF020000005.1"/>
</dbReference>
<dbReference type="SUPFAM" id="SSF51161">
    <property type="entry name" value="Trimeric LpxA-like enzymes"/>
    <property type="match status" value="1"/>
</dbReference>
<gene>
    <name evidence="4" type="primary">maa</name>
    <name evidence="4" type="ORF">PEV8663_04605</name>
</gene>
<reference evidence="4 5" key="1">
    <citation type="submission" date="2017-05" db="EMBL/GenBank/DDBJ databases">
        <authorList>
            <person name="Song R."/>
            <person name="Chenine A.L."/>
            <person name="Ruprecht R.M."/>
        </authorList>
    </citation>
    <scope>NUCLEOTIDE SEQUENCE [LARGE SCALE GENOMIC DNA]</scope>
    <source>
        <strain evidence="4 5">CECT 8663</strain>
    </source>
</reference>
<dbReference type="Proteomes" id="UP000220836">
    <property type="component" value="Unassembled WGS sequence"/>
</dbReference>
<dbReference type="GO" id="GO:0005829">
    <property type="term" value="C:cytosol"/>
    <property type="evidence" value="ECO:0007669"/>
    <property type="project" value="TreeGrafter"/>
</dbReference>
<name>A0A238L5T6_9RHOB</name>
<dbReference type="EMBL" id="FXYH01000030">
    <property type="protein sequence ID" value="SMX50348.1"/>
    <property type="molecule type" value="Genomic_DNA"/>
</dbReference>
<protein>
    <submittedName>
        <fullName evidence="4">Maltose O-acetyltransferase</fullName>
        <ecNumber evidence="4">2.3.1.79</ecNumber>
    </submittedName>
</protein>
<dbReference type="EC" id="2.3.1.79" evidence="4"/>
<keyword evidence="2 4" id="KW-0808">Transferase</keyword>
<evidence type="ECO:0000256" key="3">
    <source>
        <dbReference type="SAM" id="Phobius"/>
    </source>
</evidence>
<dbReference type="PANTHER" id="PTHR23416:SF23">
    <property type="entry name" value="ACETYLTRANSFERASE C18B11.09C-RELATED"/>
    <property type="match status" value="1"/>
</dbReference>
<dbReference type="InterPro" id="IPR051159">
    <property type="entry name" value="Hexapeptide_acetyltransf"/>
</dbReference>
<evidence type="ECO:0000313" key="4">
    <source>
        <dbReference type="EMBL" id="SMX50348.1"/>
    </source>
</evidence>
<dbReference type="PANTHER" id="PTHR23416">
    <property type="entry name" value="SIALIC ACID SYNTHASE-RELATED"/>
    <property type="match status" value="1"/>
</dbReference>
<dbReference type="Gene3D" id="2.160.10.10">
    <property type="entry name" value="Hexapeptide repeat proteins"/>
    <property type="match status" value="1"/>
</dbReference>
<keyword evidence="4" id="KW-0012">Acyltransferase</keyword>
<dbReference type="GO" id="GO:0008925">
    <property type="term" value="F:maltose O-acetyltransferase activity"/>
    <property type="evidence" value="ECO:0007669"/>
    <property type="project" value="UniProtKB-EC"/>
</dbReference>
<dbReference type="OrthoDB" id="9815592at2"/>
<keyword evidence="3" id="KW-1133">Transmembrane helix</keyword>
<feature type="transmembrane region" description="Helical" evidence="3">
    <location>
        <begin position="26"/>
        <end position="45"/>
    </location>
</feature>
<dbReference type="CDD" id="cd05825">
    <property type="entry name" value="LbH_wcaF_like"/>
    <property type="match status" value="1"/>
</dbReference>
<evidence type="ECO:0000313" key="5">
    <source>
        <dbReference type="Proteomes" id="UP000220836"/>
    </source>
</evidence>